<dbReference type="EMBL" id="DF977446">
    <property type="protein sequence ID" value="GAP83001.2"/>
    <property type="molecule type" value="Genomic_DNA"/>
</dbReference>
<evidence type="ECO:0000313" key="2">
    <source>
        <dbReference type="Proteomes" id="UP000054516"/>
    </source>
</evidence>
<gene>
    <name evidence="1" type="ORF">SAMD00023353_0105400</name>
</gene>
<reference evidence="1" key="1">
    <citation type="submission" date="2016-03" db="EMBL/GenBank/DDBJ databases">
        <title>Draft genome sequence of Rosellinia necatrix.</title>
        <authorList>
            <person name="Kanematsu S."/>
        </authorList>
    </citation>
    <scope>NUCLEOTIDE SEQUENCE [LARGE SCALE GENOMIC DNA]</scope>
    <source>
        <strain evidence="1">W97</strain>
    </source>
</reference>
<accession>A0A1S7UIE3</accession>
<keyword evidence="2" id="KW-1185">Reference proteome</keyword>
<proteinExistence type="predicted"/>
<sequence>MPDRRRVIKRPLKISNNVMEKCGKYNAKRANESIRAKPPKGLSLLISGFSGHLPRQKNQEGAGARMIFSSNGLLQSCRSHRFWEPPMKLSLSHPVLTALDTDEDILVMTSPSARKKMRAQNRKSGSHACVMSSYLSLVFSSSESEAPTVYKQSSPAPSVCTRACMGVRN</sequence>
<evidence type="ECO:0000313" key="1">
    <source>
        <dbReference type="EMBL" id="GAP83001.2"/>
    </source>
</evidence>
<dbReference type="Proteomes" id="UP000054516">
    <property type="component" value="Unassembled WGS sequence"/>
</dbReference>
<dbReference type="AlphaFoldDB" id="A0A1S7UIE3"/>
<name>A0A1S7UIE3_ROSNE</name>
<protein>
    <submittedName>
        <fullName evidence="1">Uncharacterized protein</fullName>
    </submittedName>
</protein>
<organism evidence="1">
    <name type="scientific">Rosellinia necatrix</name>
    <name type="common">White root-rot fungus</name>
    <dbReference type="NCBI Taxonomy" id="77044"/>
    <lineage>
        <taxon>Eukaryota</taxon>
        <taxon>Fungi</taxon>
        <taxon>Dikarya</taxon>
        <taxon>Ascomycota</taxon>
        <taxon>Pezizomycotina</taxon>
        <taxon>Sordariomycetes</taxon>
        <taxon>Xylariomycetidae</taxon>
        <taxon>Xylariales</taxon>
        <taxon>Xylariaceae</taxon>
        <taxon>Rosellinia</taxon>
    </lineage>
</organism>